<comment type="caution">
    <text evidence="18">The sequence shown here is derived from an EMBL/GenBank/DDBJ whole genome shotgun (WGS) entry which is preliminary data.</text>
</comment>
<dbReference type="InterPro" id="IPR003593">
    <property type="entry name" value="AAA+_ATPase"/>
</dbReference>
<keyword evidence="19" id="KW-1185">Reference proteome</keyword>
<dbReference type="InterPro" id="IPR041552">
    <property type="entry name" value="UvrA_DNA-bd"/>
</dbReference>
<evidence type="ECO:0000256" key="14">
    <source>
        <dbReference type="ARBA" id="ARBA00038000"/>
    </source>
</evidence>
<keyword evidence="7" id="KW-0228">DNA excision</keyword>
<keyword evidence="10" id="KW-0067">ATP-binding</keyword>
<dbReference type="EMBL" id="JAFBEV010000004">
    <property type="protein sequence ID" value="MBM7657235.1"/>
    <property type="molecule type" value="Genomic_DNA"/>
</dbReference>
<dbReference type="SUPFAM" id="SSF52540">
    <property type="entry name" value="P-loop containing nucleoside triphosphate hydrolases"/>
    <property type="match status" value="2"/>
</dbReference>
<keyword evidence="11" id="KW-0267">Excision nuclease</keyword>
<dbReference type="InterPro" id="IPR027417">
    <property type="entry name" value="P-loop_NTPase"/>
</dbReference>
<keyword evidence="5" id="KW-0547">Nucleotide-binding</keyword>
<dbReference type="SMART" id="SM00382">
    <property type="entry name" value="AAA"/>
    <property type="match status" value="1"/>
</dbReference>
<dbReference type="PANTHER" id="PTHR43152">
    <property type="entry name" value="UVRABC SYSTEM PROTEIN A"/>
    <property type="match status" value="1"/>
</dbReference>
<accession>A0ABS2Q648</accession>
<keyword evidence="12" id="KW-0238">DNA-binding</keyword>
<evidence type="ECO:0000256" key="12">
    <source>
        <dbReference type="ARBA" id="ARBA00023125"/>
    </source>
</evidence>
<dbReference type="Proteomes" id="UP000823201">
    <property type="component" value="Unassembled WGS sequence"/>
</dbReference>
<dbReference type="Gene3D" id="1.10.8.280">
    <property type="entry name" value="ABC transporter ATPase domain-like"/>
    <property type="match status" value="1"/>
</dbReference>
<dbReference type="RefSeq" id="WP_205005579.1">
    <property type="nucleotide sequence ID" value="NZ_CBCRXA010000016.1"/>
</dbReference>
<keyword evidence="9" id="KW-0862">Zinc</keyword>
<reference evidence="18 19" key="1">
    <citation type="submission" date="2021-01" db="EMBL/GenBank/DDBJ databases">
        <title>Genomic Encyclopedia of Type Strains, Phase IV (KMG-IV): sequencing the most valuable type-strain genomes for metagenomic binning, comparative biology and taxonomic classification.</title>
        <authorList>
            <person name="Goeker M."/>
        </authorList>
    </citation>
    <scope>NUCLEOTIDE SEQUENCE [LARGE SCALE GENOMIC DNA]</scope>
    <source>
        <strain evidence="18 19">DSM 100968</strain>
    </source>
</reference>
<keyword evidence="6" id="KW-0227">DNA damage</keyword>
<dbReference type="Gene3D" id="1.20.1580.10">
    <property type="entry name" value="ABC transporter ATPase like domain"/>
    <property type="match status" value="2"/>
</dbReference>
<evidence type="ECO:0000256" key="7">
    <source>
        <dbReference type="ARBA" id="ARBA00022769"/>
    </source>
</evidence>
<evidence type="ECO:0000256" key="16">
    <source>
        <dbReference type="ARBA" id="ARBA00042156"/>
    </source>
</evidence>
<evidence type="ECO:0000256" key="1">
    <source>
        <dbReference type="ARBA" id="ARBA00004496"/>
    </source>
</evidence>
<evidence type="ECO:0000256" key="5">
    <source>
        <dbReference type="ARBA" id="ARBA00022741"/>
    </source>
</evidence>
<dbReference type="InterPro" id="IPR017871">
    <property type="entry name" value="ABC_transporter-like_CS"/>
</dbReference>
<feature type="domain" description="ABC transporter" evidence="17">
    <location>
        <begin position="452"/>
        <end position="775"/>
    </location>
</feature>
<keyword evidence="13" id="KW-0234">DNA repair</keyword>
<evidence type="ECO:0000256" key="6">
    <source>
        <dbReference type="ARBA" id="ARBA00022763"/>
    </source>
</evidence>
<comment type="similarity">
    <text evidence="14">Belongs to the ABC transporter superfamily. UvrA family.</text>
</comment>
<dbReference type="PANTHER" id="PTHR43152:SF3">
    <property type="entry name" value="UVRABC SYSTEM PROTEIN A"/>
    <property type="match status" value="1"/>
</dbReference>
<protein>
    <recommendedName>
        <fullName evidence="15">UvrABC system protein A</fullName>
    </recommendedName>
    <alternativeName>
        <fullName evidence="16">Excinuclease ABC subunit A</fullName>
    </alternativeName>
</protein>
<dbReference type="Pfam" id="PF17755">
    <property type="entry name" value="UvrA_DNA-bind"/>
    <property type="match status" value="1"/>
</dbReference>
<dbReference type="PROSITE" id="PS00211">
    <property type="entry name" value="ABC_TRANSPORTER_1"/>
    <property type="match status" value="2"/>
</dbReference>
<evidence type="ECO:0000256" key="9">
    <source>
        <dbReference type="ARBA" id="ARBA00022833"/>
    </source>
</evidence>
<dbReference type="Gene3D" id="3.40.50.300">
    <property type="entry name" value="P-loop containing nucleotide triphosphate hydrolases"/>
    <property type="match status" value="2"/>
</dbReference>
<evidence type="ECO:0000256" key="10">
    <source>
        <dbReference type="ARBA" id="ARBA00022840"/>
    </source>
</evidence>
<dbReference type="PROSITE" id="PS50893">
    <property type="entry name" value="ABC_TRANSPORTER_2"/>
    <property type="match status" value="1"/>
</dbReference>
<dbReference type="Pfam" id="PF00005">
    <property type="entry name" value="ABC_tran"/>
    <property type="match status" value="1"/>
</dbReference>
<evidence type="ECO:0000256" key="8">
    <source>
        <dbReference type="ARBA" id="ARBA00022771"/>
    </source>
</evidence>
<evidence type="ECO:0000256" key="13">
    <source>
        <dbReference type="ARBA" id="ARBA00023204"/>
    </source>
</evidence>
<dbReference type="InterPro" id="IPR003439">
    <property type="entry name" value="ABC_transporter-like_ATP-bd"/>
</dbReference>
<evidence type="ECO:0000313" key="19">
    <source>
        <dbReference type="Proteomes" id="UP000823201"/>
    </source>
</evidence>
<keyword evidence="4" id="KW-0677">Repeat</keyword>
<name>A0ABS2Q648_9BACL</name>
<comment type="subcellular location">
    <subcellularLocation>
        <location evidence="1">Cytoplasm</location>
    </subcellularLocation>
</comment>
<gene>
    <name evidence="18" type="ORF">JOC27_000676</name>
</gene>
<evidence type="ECO:0000256" key="4">
    <source>
        <dbReference type="ARBA" id="ARBA00022737"/>
    </source>
</evidence>
<keyword evidence="3" id="KW-0479">Metal-binding</keyword>
<proteinExistence type="inferred from homology"/>
<keyword evidence="2" id="KW-0963">Cytoplasm</keyword>
<organism evidence="18 19">
    <name type="scientific">Sporolactobacillus spathodeae</name>
    <dbReference type="NCBI Taxonomy" id="1465502"/>
    <lineage>
        <taxon>Bacteria</taxon>
        <taxon>Bacillati</taxon>
        <taxon>Bacillota</taxon>
        <taxon>Bacilli</taxon>
        <taxon>Bacillales</taxon>
        <taxon>Sporolactobacillaceae</taxon>
        <taxon>Sporolactobacillus</taxon>
    </lineage>
</organism>
<evidence type="ECO:0000256" key="2">
    <source>
        <dbReference type="ARBA" id="ARBA00022490"/>
    </source>
</evidence>
<evidence type="ECO:0000313" key="18">
    <source>
        <dbReference type="EMBL" id="MBM7657235.1"/>
    </source>
</evidence>
<sequence>MKKIEIINATQNNLKNISVSIPYYAVTAVTGDSGCGKSSLVYDTIYAESMRLITENMLTSTFSQKILPKPKVESIQHLVPAISLDQNCYNQNPRSTVSTFMEIADTLRVLFSIFVNQKYHTNLTGRNFSKNDVDGYCPLCKGNGWVQKFSLEKLIPDPSKTLNEGGILFFSGVKESFEMKLLEQVCRRHHIVMDIPIRNLPESDVHFLLYGDTTEKYVVHYSRAKKKNCQRTLFFQGAITVIGEKEKHILTPMIFKQIEKYLSPCTCSLCGGKRLKANVLQYNIFKCDYSEVEHLELPEILRWIGKAEHSNKNESGLYSVQKMIESLKARIRSMLDLKLEYLSLDRSIPSLSGGELQRLRLSKQISCSLTEILYIFDEPCKGLHFKNIQNIIHTMKKLVDKGNTIIAIEHNTQFLNNVDYCIELGPGGGPKGGKVLFKGIKNFYEDMSMTKINHRHFDKWINIKRANYNNIREQNCSIPMKAITIISGVSGSGKTTLLNEVIYKSLYAQMPHNCEIFSCEGNYEKVYAVNQQPIGKNIRSSVISFLGIGQHIRELFANTKTAKENNLSASFFSLNCKEGRCERCLGSGYVQMDSTFFSNILLPCDECNGTRFKDFILSVKYNGKSINDVLNMDISEAYGFFAKQKYIEYMLKCLIDIGLDYIKLGQLSKNLSGGEAQRIKLAKALGQPNGSNNIFLLDEPTSGLSASDILRLENVLNKLVDEGNTLIIIEHNIKFIHKNADYIIDFGLKGGNSGGKIIDEGSLQEILNRGKVSWI</sequence>
<evidence type="ECO:0000259" key="17">
    <source>
        <dbReference type="PROSITE" id="PS50893"/>
    </source>
</evidence>
<evidence type="ECO:0000256" key="11">
    <source>
        <dbReference type="ARBA" id="ARBA00022881"/>
    </source>
</evidence>
<keyword evidence="8" id="KW-0863">Zinc-finger</keyword>
<evidence type="ECO:0000256" key="15">
    <source>
        <dbReference type="ARBA" id="ARBA00039316"/>
    </source>
</evidence>
<evidence type="ECO:0000256" key="3">
    <source>
        <dbReference type="ARBA" id="ARBA00022723"/>
    </source>
</evidence>